<sequence length="125" mass="14549">MKLHQVKYSGYEEILHRDVSSTETKHEKSKDTKKKEFKPVQAKHEPKIIELGQCQTFSDVKEKCLHQLIDEKKKKNIEFFYFSPFIMNEGTKVDENTLLLCPSDMPKDTTLCHVIITADGNCLPY</sequence>
<keyword evidence="3" id="KW-1185">Reference proteome</keyword>
<dbReference type="AlphaFoldDB" id="A0ABD3XL75"/>
<organism evidence="2 3">
    <name type="scientific">Sinanodonta woodiana</name>
    <name type="common">Chinese pond mussel</name>
    <name type="synonym">Anodonta woodiana</name>
    <dbReference type="NCBI Taxonomy" id="1069815"/>
    <lineage>
        <taxon>Eukaryota</taxon>
        <taxon>Metazoa</taxon>
        <taxon>Spiralia</taxon>
        <taxon>Lophotrochozoa</taxon>
        <taxon>Mollusca</taxon>
        <taxon>Bivalvia</taxon>
        <taxon>Autobranchia</taxon>
        <taxon>Heteroconchia</taxon>
        <taxon>Palaeoheterodonta</taxon>
        <taxon>Unionida</taxon>
        <taxon>Unionoidea</taxon>
        <taxon>Unionidae</taxon>
        <taxon>Unioninae</taxon>
        <taxon>Sinanodonta</taxon>
    </lineage>
</organism>
<evidence type="ECO:0000313" key="3">
    <source>
        <dbReference type="Proteomes" id="UP001634394"/>
    </source>
</evidence>
<proteinExistence type="predicted"/>
<name>A0ABD3XL75_SINWO</name>
<evidence type="ECO:0000313" key="2">
    <source>
        <dbReference type="EMBL" id="KAL3886842.1"/>
    </source>
</evidence>
<dbReference type="Proteomes" id="UP001634394">
    <property type="component" value="Unassembled WGS sequence"/>
</dbReference>
<protein>
    <submittedName>
        <fullName evidence="2">Uncharacterized protein</fullName>
    </submittedName>
</protein>
<feature type="region of interest" description="Disordered" evidence="1">
    <location>
        <begin position="18"/>
        <end position="41"/>
    </location>
</feature>
<evidence type="ECO:0000256" key="1">
    <source>
        <dbReference type="SAM" id="MobiDB-lite"/>
    </source>
</evidence>
<comment type="caution">
    <text evidence="2">The sequence shown here is derived from an EMBL/GenBank/DDBJ whole genome shotgun (WGS) entry which is preliminary data.</text>
</comment>
<gene>
    <name evidence="2" type="ORF">ACJMK2_026807</name>
</gene>
<accession>A0ABD3XL75</accession>
<dbReference type="EMBL" id="JBJQND010000002">
    <property type="protein sequence ID" value="KAL3886842.1"/>
    <property type="molecule type" value="Genomic_DNA"/>
</dbReference>
<reference evidence="2 3" key="1">
    <citation type="submission" date="2024-11" db="EMBL/GenBank/DDBJ databases">
        <title>Chromosome-level genome assembly of the freshwater bivalve Anodonta woodiana.</title>
        <authorList>
            <person name="Chen X."/>
        </authorList>
    </citation>
    <scope>NUCLEOTIDE SEQUENCE [LARGE SCALE GENOMIC DNA]</scope>
    <source>
        <strain evidence="2">MN2024</strain>
        <tissue evidence="2">Gills</tissue>
    </source>
</reference>